<sequence>MNQKNEGLRGSLLTFCKGMVVGGTMLVPGVSGGSMAMILGVYDRLVSSVSSFFKHKRESFLFLVTFALGGGVGALLFANPLSKLIELWRMPMLYFFIGAVAGCVPMIFREAKVARFHWKQPVYVLVGVLIVSALSLLPSGLVADSEMQAGAVSFLLLMAAGFIAAVALVLPGISVSYLLLMLGLYDETMKAIGDLYFPFLIPLGLGLALGVILTTKILETAMNRYPQGTYLIILGFMLASVAEIFPGIPSGWGWLSCPLMLAAGFVVIWLISRLEAKSSGGKAVETAAETE</sequence>
<evidence type="ECO:0000313" key="2">
    <source>
        <dbReference type="EMBL" id="HIR60018.1"/>
    </source>
</evidence>
<dbReference type="InterPro" id="IPR007163">
    <property type="entry name" value="VCA0040-like"/>
</dbReference>
<dbReference type="Proteomes" id="UP000824241">
    <property type="component" value="Unassembled WGS sequence"/>
</dbReference>
<keyword evidence="1" id="KW-0472">Membrane</keyword>
<gene>
    <name evidence="2" type="ORF">IAB37_00355</name>
</gene>
<feature type="transmembrane region" description="Helical" evidence="1">
    <location>
        <begin position="90"/>
        <end position="108"/>
    </location>
</feature>
<keyword evidence="1" id="KW-0812">Transmembrane</keyword>
<dbReference type="AlphaFoldDB" id="A0A9D1DW67"/>
<proteinExistence type="predicted"/>
<reference evidence="2" key="1">
    <citation type="submission" date="2020-10" db="EMBL/GenBank/DDBJ databases">
        <authorList>
            <person name="Gilroy R."/>
        </authorList>
    </citation>
    <scope>NUCLEOTIDE SEQUENCE</scope>
    <source>
        <strain evidence="2">CHK189-12415</strain>
    </source>
</reference>
<dbReference type="Pfam" id="PF04018">
    <property type="entry name" value="VCA0040-like"/>
    <property type="match status" value="1"/>
</dbReference>
<protein>
    <submittedName>
        <fullName evidence="2">DUF368 domain-containing protein</fullName>
    </submittedName>
</protein>
<evidence type="ECO:0000256" key="1">
    <source>
        <dbReference type="SAM" id="Phobius"/>
    </source>
</evidence>
<accession>A0A9D1DW67</accession>
<feature type="transmembrane region" description="Helical" evidence="1">
    <location>
        <begin position="252"/>
        <end position="272"/>
    </location>
</feature>
<feature type="transmembrane region" description="Helical" evidence="1">
    <location>
        <begin position="230"/>
        <end position="246"/>
    </location>
</feature>
<feature type="transmembrane region" description="Helical" evidence="1">
    <location>
        <begin position="199"/>
        <end position="218"/>
    </location>
</feature>
<comment type="caution">
    <text evidence="2">The sequence shown here is derived from an EMBL/GenBank/DDBJ whole genome shotgun (WGS) entry which is preliminary data.</text>
</comment>
<name>A0A9D1DW67_9FIRM</name>
<feature type="transmembrane region" description="Helical" evidence="1">
    <location>
        <begin position="120"/>
        <end position="142"/>
    </location>
</feature>
<feature type="transmembrane region" description="Helical" evidence="1">
    <location>
        <begin position="12"/>
        <end position="39"/>
    </location>
</feature>
<feature type="transmembrane region" description="Helical" evidence="1">
    <location>
        <begin position="59"/>
        <end position="78"/>
    </location>
</feature>
<reference evidence="2" key="2">
    <citation type="journal article" date="2021" name="PeerJ">
        <title>Extensive microbial diversity within the chicken gut microbiome revealed by metagenomics and culture.</title>
        <authorList>
            <person name="Gilroy R."/>
            <person name="Ravi A."/>
            <person name="Getino M."/>
            <person name="Pursley I."/>
            <person name="Horton D.L."/>
            <person name="Alikhan N.F."/>
            <person name="Baker D."/>
            <person name="Gharbi K."/>
            <person name="Hall N."/>
            <person name="Watson M."/>
            <person name="Adriaenssens E.M."/>
            <person name="Foster-Nyarko E."/>
            <person name="Jarju S."/>
            <person name="Secka A."/>
            <person name="Antonio M."/>
            <person name="Oren A."/>
            <person name="Chaudhuri R.R."/>
            <person name="La Ragione R."/>
            <person name="Hildebrand F."/>
            <person name="Pallen M.J."/>
        </authorList>
    </citation>
    <scope>NUCLEOTIDE SEQUENCE</scope>
    <source>
        <strain evidence="2">CHK189-12415</strain>
    </source>
</reference>
<feature type="transmembrane region" description="Helical" evidence="1">
    <location>
        <begin position="154"/>
        <end position="179"/>
    </location>
</feature>
<organism evidence="2 3">
    <name type="scientific">Candidatus Faecivivens stercoravium</name>
    <dbReference type="NCBI Taxonomy" id="2840803"/>
    <lineage>
        <taxon>Bacteria</taxon>
        <taxon>Bacillati</taxon>
        <taxon>Bacillota</taxon>
        <taxon>Clostridia</taxon>
        <taxon>Eubacteriales</taxon>
        <taxon>Oscillospiraceae</taxon>
        <taxon>Oscillospiraceae incertae sedis</taxon>
        <taxon>Candidatus Faecivivens</taxon>
    </lineage>
</organism>
<dbReference type="PANTHER" id="PTHR37308">
    <property type="entry name" value="INTEGRAL MEMBRANE PROTEIN"/>
    <property type="match status" value="1"/>
</dbReference>
<dbReference type="PANTHER" id="PTHR37308:SF1">
    <property type="entry name" value="POLYPRENYL-PHOSPHATE TRANSPORTER"/>
    <property type="match status" value="1"/>
</dbReference>
<evidence type="ECO:0000313" key="3">
    <source>
        <dbReference type="Proteomes" id="UP000824241"/>
    </source>
</evidence>
<keyword evidence="1" id="KW-1133">Transmembrane helix</keyword>
<dbReference type="EMBL" id="DVHA01000012">
    <property type="protein sequence ID" value="HIR60018.1"/>
    <property type="molecule type" value="Genomic_DNA"/>
</dbReference>